<gene>
    <name evidence="1" type="ORF">MPNT_40127</name>
</gene>
<evidence type="ECO:0000313" key="1">
    <source>
        <dbReference type="EMBL" id="CAF0701071.1"/>
    </source>
</evidence>
<comment type="caution">
    <text evidence="1">The sequence shown here is derived from an EMBL/GenBank/DDBJ whole genome shotgun (WGS) entry which is preliminary data.</text>
</comment>
<dbReference type="EMBL" id="CAJNOB010000034">
    <property type="protein sequence ID" value="CAF0701071.1"/>
    <property type="molecule type" value="Genomic_DNA"/>
</dbReference>
<evidence type="ECO:0000313" key="2">
    <source>
        <dbReference type="Proteomes" id="UP000663859"/>
    </source>
</evidence>
<dbReference type="Proteomes" id="UP000663859">
    <property type="component" value="Unassembled WGS sequence"/>
</dbReference>
<protein>
    <submittedName>
        <fullName evidence="1">Uncharacterized protein</fullName>
    </submittedName>
</protein>
<keyword evidence="2" id="KW-1185">Reference proteome</keyword>
<accession>A0A8J2FTA3</accession>
<proteinExistence type="predicted"/>
<sequence length="102" mass="10890">MQALGSRSRFGLGPGVSGKLVSGSRWYQSIPSLFPSSPQDQAPQAGSCARQKTVLSQTAFLGGLIRPLHRCLIVVSWIKPLLAADRPNSSKLLPPASKKMGF</sequence>
<dbReference type="AlphaFoldDB" id="A0A8J2FTA3"/>
<reference evidence="1" key="1">
    <citation type="submission" date="2021-02" db="EMBL/GenBank/DDBJ databases">
        <authorList>
            <person name="Cremers G."/>
            <person name="Picone N."/>
        </authorList>
    </citation>
    <scope>NUCLEOTIDE SEQUENCE</scope>
    <source>
        <strain evidence="1">PQ17</strain>
    </source>
</reference>
<organism evidence="1 2">
    <name type="scientific">Candidatus Methylacidithermus pantelleriae</name>
    <dbReference type="NCBI Taxonomy" id="2744239"/>
    <lineage>
        <taxon>Bacteria</taxon>
        <taxon>Pseudomonadati</taxon>
        <taxon>Verrucomicrobiota</taxon>
        <taxon>Methylacidiphilae</taxon>
        <taxon>Methylacidiphilales</taxon>
        <taxon>Methylacidiphilaceae</taxon>
        <taxon>Candidatus Methylacidithermus</taxon>
    </lineage>
</organism>
<name>A0A8J2FTA3_9BACT</name>